<feature type="compositionally biased region" description="Polar residues" evidence="1">
    <location>
        <begin position="1"/>
        <end position="14"/>
    </location>
</feature>
<dbReference type="OMA" id="VMNVMIR"/>
<protein>
    <recommendedName>
        <fullName evidence="4">N-acetyltransferase domain-containing protein</fullName>
    </recommendedName>
</protein>
<organism evidence="2 3">
    <name type="scientific">Lodderomyces elongisporus (strain ATCC 11503 / CBS 2605 / JCM 1781 / NBRC 1676 / NRRL YB-4239)</name>
    <name type="common">Yeast</name>
    <name type="synonym">Saccharomyces elongisporus</name>
    <dbReference type="NCBI Taxonomy" id="379508"/>
    <lineage>
        <taxon>Eukaryota</taxon>
        <taxon>Fungi</taxon>
        <taxon>Dikarya</taxon>
        <taxon>Ascomycota</taxon>
        <taxon>Saccharomycotina</taxon>
        <taxon>Pichiomycetes</taxon>
        <taxon>Debaryomycetaceae</taxon>
        <taxon>Candida/Lodderomyces clade</taxon>
        <taxon>Lodderomyces</taxon>
    </lineage>
</organism>
<dbReference type="PANTHER" id="PTHR42791">
    <property type="entry name" value="GNAT FAMILY ACETYLTRANSFERASE"/>
    <property type="match status" value="1"/>
</dbReference>
<feature type="region of interest" description="Disordered" evidence="1">
    <location>
        <begin position="1"/>
        <end position="40"/>
    </location>
</feature>
<reference evidence="2 3" key="1">
    <citation type="journal article" date="2009" name="Nature">
        <title>Evolution of pathogenicity and sexual reproduction in eight Candida genomes.</title>
        <authorList>
            <person name="Butler G."/>
            <person name="Rasmussen M.D."/>
            <person name="Lin M.F."/>
            <person name="Santos M.A."/>
            <person name="Sakthikumar S."/>
            <person name="Munro C.A."/>
            <person name="Rheinbay E."/>
            <person name="Grabherr M."/>
            <person name="Forche A."/>
            <person name="Reedy J.L."/>
            <person name="Agrafioti I."/>
            <person name="Arnaud M.B."/>
            <person name="Bates S."/>
            <person name="Brown A.J."/>
            <person name="Brunke S."/>
            <person name="Costanzo M.C."/>
            <person name="Fitzpatrick D.A."/>
            <person name="de Groot P.W."/>
            <person name="Harris D."/>
            <person name="Hoyer L.L."/>
            <person name="Hube B."/>
            <person name="Klis F.M."/>
            <person name="Kodira C."/>
            <person name="Lennard N."/>
            <person name="Logue M.E."/>
            <person name="Martin R."/>
            <person name="Neiman A.M."/>
            <person name="Nikolaou E."/>
            <person name="Quail M.A."/>
            <person name="Quinn J."/>
            <person name="Santos M.C."/>
            <person name="Schmitzberger F.F."/>
            <person name="Sherlock G."/>
            <person name="Shah P."/>
            <person name="Silverstein K.A."/>
            <person name="Skrzypek M.S."/>
            <person name="Soll D."/>
            <person name="Staggs R."/>
            <person name="Stansfield I."/>
            <person name="Stumpf M.P."/>
            <person name="Sudbery P.E."/>
            <person name="Srikantha T."/>
            <person name="Zeng Q."/>
            <person name="Berman J."/>
            <person name="Berriman M."/>
            <person name="Heitman J."/>
            <person name="Gow N.A."/>
            <person name="Lorenz M.C."/>
            <person name="Birren B.W."/>
            <person name="Kellis M."/>
            <person name="Cuomo C.A."/>
        </authorList>
    </citation>
    <scope>NUCLEOTIDE SEQUENCE [LARGE SCALE GENOMIC DNA]</scope>
    <source>
        <strain evidence="3">ATCC 11503 / BCRC 21390 / CBS 2605 / JCM 1781 / NBRC 1676 / NRRL YB-4239</strain>
    </source>
</reference>
<dbReference type="EMBL" id="CH981530">
    <property type="protein sequence ID" value="EDK46614.1"/>
    <property type="molecule type" value="Genomic_DNA"/>
</dbReference>
<dbReference type="SUPFAM" id="SSF55729">
    <property type="entry name" value="Acyl-CoA N-acyltransferases (Nat)"/>
    <property type="match status" value="1"/>
</dbReference>
<dbReference type="VEuPathDB" id="FungiDB:LELG_04795"/>
<dbReference type="InParanoid" id="A5E5A6"/>
<keyword evidence="3" id="KW-1185">Reference proteome</keyword>
<dbReference type="OrthoDB" id="410198at2759"/>
<dbReference type="HOGENOM" id="CLU_063930_2_0_1"/>
<dbReference type="AlphaFoldDB" id="A5E5A6"/>
<evidence type="ECO:0000313" key="2">
    <source>
        <dbReference type="EMBL" id="EDK46614.1"/>
    </source>
</evidence>
<dbReference type="Proteomes" id="UP000001996">
    <property type="component" value="Unassembled WGS sequence"/>
</dbReference>
<dbReference type="KEGG" id="lel:PVL30_005528"/>
<evidence type="ECO:0008006" key="4">
    <source>
        <dbReference type="Google" id="ProtNLM"/>
    </source>
</evidence>
<accession>A5E5A6</accession>
<proteinExistence type="predicted"/>
<sequence>MSSVQTTTSSNNPMQEKLSSLPIPPLSTSTSSSLPSSSPTFAQTSQKVQFIRNLTNADVEKAALTMLDAFQEDALSQLLVCHVSDLEERKQLELSIYEAYIRQHIAKGIVLGQGEMEDKFETVSLWSHPKSVEQGLDSFSTLMEAGYDKVWRLAGPEGRDKIFKGMLPLLHDSCERIVHNDARFKGKGVFTLVYVGSTKEARGKGNLRKMFEYMFEKYIDVAGDEDHNNNNNNIAYLESSAPTNIPIYNKFGFHVVEDIVLGKKIAGAVEGQDYAVMNVMIRGPRGHDWTQDSSTNTSKL</sequence>
<name>A5E5A6_LODEL</name>
<dbReference type="Gene3D" id="3.40.630.30">
    <property type="match status" value="1"/>
</dbReference>
<dbReference type="eggNOG" id="ENOG502RXZ0">
    <property type="taxonomic scope" value="Eukaryota"/>
</dbReference>
<dbReference type="InterPro" id="IPR016181">
    <property type="entry name" value="Acyl_CoA_acyltransferase"/>
</dbReference>
<evidence type="ECO:0000313" key="3">
    <source>
        <dbReference type="Proteomes" id="UP000001996"/>
    </source>
</evidence>
<evidence type="ECO:0000256" key="1">
    <source>
        <dbReference type="SAM" id="MobiDB-lite"/>
    </source>
</evidence>
<dbReference type="InterPro" id="IPR052523">
    <property type="entry name" value="Trichothecene_AcTrans"/>
</dbReference>
<dbReference type="PANTHER" id="PTHR42791:SF1">
    <property type="entry name" value="N-ACETYLTRANSFERASE DOMAIN-CONTAINING PROTEIN"/>
    <property type="match status" value="1"/>
</dbReference>
<gene>
    <name evidence="2" type="ORF">LELG_04795</name>
</gene>
<feature type="compositionally biased region" description="Low complexity" evidence="1">
    <location>
        <begin position="18"/>
        <end position="40"/>
    </location>
</feature>
<dbReference type="GeneID" id="5231079"/>